<organism evidence="2 3">
    <name type="scientific">Wickerhamomyces ciferrii (strain ATCC 14091 / BCRC 22168 / CBS 111 / JCM 3599 / NBRC 0793 / NRRL Y-1031 F-60-10)</name>
    <name type="common">Yeast</name>
    <name type="synonym">Pichia ciferrii</name>
    <dbReference type="NCBI Taxonomy" id="1206466"/>
    <lineage>
        <taxon>Eukaryota</taxon>
        <taxon>Fungi</taxon>
        <taxon>Dikarya</taxon>
        <taxon>Ascomycota</taxon>
        <taxon>Saccharomycotina</taxon>
        <taxon>Saccharomycetes</taxon>
        <taxon>Phaffomycetales</taxon>
        <taxon>Wickerhamomycetaceae</taxon>
        <taxon>Wickerhamomyces</taxon>
    </lineage>
</organism>
<dbReference type="GO" id="GO:0008104">
    <property type="term" value="P:intracellular protein localization"/>
    <property type="evidence" value="ECO:0007669"/>
    <property type="project" value="TreeGrafter"/>
</dbReference>
<feature type="domain" description="LAA1-like C-terminal TPR repeats" evidence="1">
    <location>
        <begin position="1682"/>
        <end position="1831"/>
    </location>
</feature>
<protein>
    <recommendedName>
        <fullName evidence="1">LAA1-like C-terminal TPR repeats domain-containing protein</fullName>
    </recommendedName>
</protein>
<dbReference type="eggNOG" id="KOG1822">
    <property type="taxonomic scope" value="Eukaryota"/>
</dbReference>
<dbReference type="PANTHER" id="PTHR21663">
    <property type="entry name" value="HYPOTHETICAL HEAT DOMAIN-CONTAINING"/>
    <property type="match status" value="1"/>
</dbReference>
<comment type="caution">
    <text evidence="2">The sequence shown here is derived from an EMBL/GenBank/DDBJ whole genome shotgun (WGS) entry which is preliminary data.</text>
</comment>
<dbReference type="InterPro" id="IPR040108">
    <property type="entry name" value="Laa1/Sip1/HEATR5"/>
</dbReference>
<dbReference type="GO" id="GO:0005794">
    <property type="term" value="C:Golgi apparatus"/>
    <property type="evidence" value="ECO:0007669"/>
    <property type="project" value="TreeGrafter"/>
</dbReference>
<gene>
    <name evidence="2" type="ORF">BN7_2726</name>
</gene>
<dbReference type="GO" id="GO:0030139">
    <property type="term" value="C:endocytic vesicle"/>
    <property type="evidence" value="ECO:0007669"/>
    <property type="project" value="TreeGrafter"/>
</dbReference>
<dbReference type="GO" id="GO:0006897">
    <property type="term" value="P:endocytosis"/>
    <property type="evidence" value="ECO:0007669"/>
    <property type="project" value="TreeGrafter"/>
</dbReference>
<evidence type="ECO:0000259" key="1">
    <source>
        <dbReference type="Pfam" id="PF25808"/>
    </source>
</evidence>
<dbReference type="FunCoup" id="K0KP65">
    <property type="interactions" value="121"/>
</dbReference>
<accession>K0KP65</accession>
<dbReference type="Pfam" id="PF25808">
    <property type="entry name" value="TPR_LAA1_C"/>
    <property type="match status" value="1"/>
</dbReference>
<dbReference type="Pfam" id="PF20210">
    <property type="entry name" value="Laa1_Sip1_HTR5"/>
    <property type="match status" value="1"/>
</dbReference>
<dbReference type="PANTHER" id="PTHR21663:SF0">
    <property type="entry name" value="HEAT REPEAT-CONTAINING PROTEIN 5B"/>
    <property type="match status" value="1"/>
</dbReference>
<keyword evidence="3" id="KW-1185">Reference proteome</keyword>
<dbReference type="STRING" id="1206466.K0KP65"/>
<evidence type="ECO:0000313" key="3">
    <source>
        <dbReference type="Proteomes" id="UP000009328"/>
    </source>
</evidence>
<name>K0KP65_WICCF</name>
<dbReference type="InterPro" id="IPR046837">
    <property type="entry name" value="Laa1/Sip1/HEATR5-like_HEAT"/>
</dbReference>
<dbReference type="GO" id="GO:0005829">
    <property type="term" value="C:cytosol"/>
    <property type="evidence" value="ECO:0007669"/>
    <property type="project" value="GOC"/>
</dbReference>
<dbReference type="InterPro" id="IPR016024">
    <property type="entry name" value="ARM-type_fold"/>
</dbReference>
<dbReference type="InParanoid" id="K0KP65"/>
<dbReference type="SUPFAM" id="SSF48371">
    <property type="entry name" value="ARM repeat"/>
    <property type="match status" value="3"/>
</dbReference>
<dbReference type="GO" id="GO:0042147">
    <property type="term" value="P:retrograde transport, endosome to Golgi"/>
    <property type="evidence" value="ECO:0007669"/>
    <property type="project" value="TreeGrafter"/>
</dbReference>
<evidence type="ECO:0000313" key="2">
    <source>
        <dbReference type="EMBL" id="CCH43179.1"/>
    </source>
</evidence>
<dbReference type="InterPro" id="IPR057981">
    <property type="entry name" value="TPR_LAA1-like_C"/>
</dbReference>
<dbReference type="Proteomes" id="UP000009328">
    <property type="component" value="Unassembled WGS sequence"/>
</dbReference>
<dbReference type="EMBL" id="CAIF01000070">
    <property type="protein sequence ID" value="CCH43179.1"/>
    <property type="molecule type" value="Genomic_DNA"/>
</dbReference>
<reference evidence="2 3" key="1">
    <citation type="journal article" date="2012" name="Eukaryot. Cell">
        <title>Draft genome sequence of Wickerhamomyces ciferrii NRRL Y-1031 F-60-10.</title>
        <authorList>
            <person name="Schneider J."/>
            <person name="Andrea H."/>
            <person name="Blom J."/>
            <person name="Jaenicke S."/>
            <person name="Ruckert C."/>
            <person name="Schorsch C."/>
            <person name="Szczepanowski R."/>
            <person name="Farwick M."/>
            <person name="Goesmann A."/>
            <person name="Puhler A."/>
            <person name="Schaffer S."/>
            <person name="Tauch A."/>
            <person name="Kohler T."/>
            <person name="Brinkrolf K."/>
        </authorList>
    </citation>
    <scope>NUCLEOTIDE SEQUENCE [LARGE SCALE GENOMIC DNA]</scope>
    <source>
        <strain evidence="3">ATCC 14091 / BCRC 22168 / CBS 111 / JCM 3599 / NBRC 0793 / NRRL Y-1031 F-60-10</strain>
    </source>
</reference>
<proteinExistence type="predicted"/>
<sequence length="1845" mass="213248">MDIYNSDSLIPLINNDNINTLLLTYHTNLYQYLSNNPISKDSIKYIDTQFNKQLEYLTNNQDKLALLSQQIIISIAKNYTAILKISSNSLFDTTNKFIQLITDSKKSEFTPLKNYSCIILSYIYEQFGHDLVSFTPLLISIILKHLKKQTNGKHLINLSKLLSNILRNGGVIDDSLQSKFNKYFKTFITTQNTSIILIQNLFESWSIISNLKKHADYQTYQLSNNQLLITGLSSHKSIRISTANALAESLTLSTFNKKQIWRILVDLYIEGDLKVKIGILETIIQFNNLQTVQDLEYFRNEFEEFFGEFHMKILNHEKSSDLNHLITLYTHLFKFQSESIKKQILDKLFTKLSQDDLSSLKLISILQLIQLLINSISILTTSDLEIYQISLLKLSSSPELEIRINSIKILKIMSKNSPNLINDLLSNSFNELSNNLSQTSEQKLNFNKTNGLALIISDLIQLSNKDYISLELILKIWDFLVLNFNQQKKVKDQIYYYIQETCWIIMIGIFNYKDLEFLNSKKLEFLGVWNQLTTLDLNDDTNIELEYYKLSGLLNFIKNFQITSNEAINFEIYLNSQLESLQKLNNKESTNLLNKKILECYLILLPILKTDLNSLLLIQSIKNFAQQSTLLTTKFKGYEIDELLIKFNDQDIKTTSTDYSIDFISRPKNSIESSHIKSWISKTTWIDELESILINPVESSVLNDPLSQLISSYSQTLKFPPQLNLSIIDVSIEIFSLGFPMVSTKIQLSLLENLRSLFLTKGVTKECKQSIGMNCSIALHGVLNISHQQGLKFSKEVGLSILEILTKIYEEDSNYYLLNLNSRTLGLVISNFDKIDEFIKIYINKIINNSDSNSRSFNSQILAQIYENNQSQFNEIWEILIKLIQDPHPVVHSWSLDSLSLIINKKTSLELNKISKLILVLEDIFISDKYGLYNDSISTSNLNSDLDSNKVLSQILRKIITNLGPNFKELESDIQKKLINLILNLGEINDPVIQCELIKLYQELIIYQPGIISIQWILKKLEFNFQNNIWDFLQNGELFPVNSSFKILGCSLDLLYQLIKTNDDLTILNELEYLIWILLDIYPYSILINKLISTWIDSTINIEWFNKLNHLFNISKKKLYQDFHLNFKKIIDKYKSTKKEIELNDEESQSIAQNTQVEISDDKDNESTNWEFKSKILKNLTKILEKSTKSPKLYHQLSIKISDLIKISIQSSNSPLLNLRILGIELLGDIIHIFAPAPDPIYPEMSLLEQRQAQITSALIPAFQEDSNSLVASRAIKIIAEFIGLKIVKINRLGRISRILIDSLKELYEFDESHDEDFKINEVIISNTRDIKKIKLSILNAWAELKILSFKNNDLELNELIDEYLDSLIPLWCSTLKNFIILKNDYNLQNIHQDLELFQGNWINLVNVIGVIIEIDEFKIDTLFQKDCFGFFYMLYAQILSSLIQNDDLGDQTEKLIALSKILNYKKLVELILHDDIFGESIEVFERLILTGSLSEQTEVLNITSKIFLNFFNTYSTNHELEQYVDKLFELVRVNIQVILRLVPYLQHDNKRIIPKKEEEEGLSNEELVLLKKAFELINKMLGKFPDMIKIDLYSSLLSLLISIYQEGETNKILKNQIIPTILPILKTLLKELVEMNDIVTINNFFQTIKKILLKTDEVTEKNLLLTIGVVLNTSNEILKLNNEDIEIITNFLSQGLINDLTITISTQSIKSIILNKKVLNSIISKSLLPKMINQIIDSKIKDPRVSIELIILVLKQSNEQIPIYTILLPILIFINDKSPEYNGYLHKKLISLIQLNPQVFKTVINEILSSDQRFRIEKLVKFEGEVEEEESVIDHGQIQLKTFE</sequence>
<dbReference type="HOGENOM" id="CLU_231814_0_0_1"/>
<dbReference type="GO" id="GO:0016020">
    <property type="term" value="C:membrane"/>
    <property type="evidence" value="ECO:0007669"/>
    <property type="project" value="TreeGrafter"/>
</dbReference>